<comment type="subcellular location">
    <subcellularLocation>
        <location evidence="1">Nucleus</location>
    </subcellularLocation>
</comment>
<evidence type="ECO:0000259" key="6">
    <source>
        <dbReference type="Pfam" id="PF05699"/>
    </source>
</evidence>
<keyword evidence="5" id="KW-0539">Nucleus</keyword>
<sequence>MPPFETNKTFILGAILDPCFKLQWCADDNKKQSSITLLKGEVAKVTRTQEQVQPPQPLEEPPPKKTKQLFTFMPEINTCDASHLSSSEVEKYLESQREIMETNPLDYWKANQLKYPAMAIVAKQVLAVPASSAAVERLFSIAGKVFTPEHCRLTEKRFTELMFIRLFMLN</sequence>
<dbReference type="InterPro" id="IPR012337">
    <property type="entry name" value="RNaseH-like_sf"/>
</dbReference>
<dbReference type="Pfam" id="PF05699">
    <property type="entry name" value="Dimer_Tnp_hAT"/>
    <property type="match status" value="1"/>
</dbReference>
<dbReference type="OMA" id="NTCDASH"/>
<dbReference type="GO" id="GO:0008270">
    <property type="term" value="F:zinc ion binding"/>
    <property type="evidence" value="ECO:0007669"/>
    <property type="project" value="UniProtKB-KW"/>
</dbReference>
<dbReference type="GO" id="GO:0005634">
    <property type="term" value="C:nucleus"/>
    <property type="evidence" value="ECO:0007669"/>
    <property type="project" value="UniProtKB-SubCell"/>
</dbReference>
<organism evidence="7">
    <name type="scientific">Amphimedon queenslandica</name>
    <name type="common">Sponge</name>
    <dbReference type="NCBI Taxonomy" id="400682"/>
    <lineage>
        <taxon>Eukaryota</taxon>
        <taxon>Metazoa</taxon>
        <taxon>Porifera</taxon>
        <taxon>Demospongiae</taxon>
        <taxon>Heteroscleromorpha</taxon>
        <taxon>Haplosclerida</taxon>
        <taxon>Niphatidae</taxon>
        <taxon>Amphimedon</taxon>
    </lineage>
</organism>
<proteinExistence type="predicted"/>
<accession>A0A1X7VNW7</accession>
<dbReference type="EnsemblMetazoa" id="Aqu2.1.41767_001">
    <property type="protein sequence ID" value="Aqu2.1.41767_001"/>
    <property type="gene ID" value="Aqu2.1.41767"/>
</dbReference>
<evidence type="ECO:0000256" key="5">
    <source>
        <dbReference type="ARBA" id="ARBA00023242"/>
    </source>
</evidence>
<dbReference type="InParanoid" id="A0A1X7VNW7"/>
<protein>
    <recommendedName>
        <fullName evidence="6">HAT C-terminal dimerisation domain-containing protein</fullName>
    </recommendedName>
</protein>
<dbReference type="AlphaFoldDB" id="A0A1X7VNW7"/>
<reference evidence="7" key="1">
    <citation type="submission" date="2017-05" db="UniProtKB">
        <authorList>
            <consortium name="EnsemblMetazoa"/>
        </authorList>
    </citation>
    <scope>IDENTIFICATION</scope>
</reference>
<dbReference type="SUPFAM" id="SSF53098">
    <property type="entry name" value="Ribonuclease H-like"/>
    <property type="match status" value="1"/>
</dbReference>
<dbReference type="GO" id="GO:0046983">
    <property type="term" value="F:protein dimerization activity"/>
    <property type="evidence" value="ECO:0007669"/>
    <property type="project" value="InterPro"/>
</dbReference>
<dbReference type="InterPro" id="IPR052035">
    <property type="entry name" value="ZnF_BED_domain_contain"/>
</dbReference>
<dbReference type="PANTHER" id="PTHR46481:SF10">
    <property type="entry name" value="ZINC FINGER BED DOMAIN-CONTAINING PROTEIN 39"/>
    <property type="match status" value="1"/>
</dbReference>
<evidence type="ECO:0000256" key="1">
    <source>
        <dbReference type="ARBA" id="ARBA00004123"/>
    </source>
</evidence>
<evidence type="ECO:0000256" key="4">
    <source>
        <dbReference type="ARBA" id="ARBA00022833"/>
    </source>
</evidence>
<name>A0A1X7VNW7_AMPQE</name>
<keyword evidence="3" id="KW-0863">Zinc-finger</keyword>
<evidence type="ECO:0000313" key="7">
    <source>
        <dbReference type="EnsemblMetazoa" id="Aqu2.1.41767_001"/>
    </source>
</evidence>
<keyword evidence="4" id="KW-0862">Zinc</keyword>
<dbReference type="PANTHER" id="PTHR46481">
    <property type="entry name" value="ZINC FINGER BED DOMAIN-CONTAINING PROTEIN 4"/>
    <property type="match status" value="1"/>
</dbReference>
<dbReference type="InterPro" id="IPR008906">
    <property type="entry name" value="HATC_C_dom"/>
</dbReference>
<feature type="domain" description="HAT C-terminal dimerisation" evidence="6">
    <location>
        <begin position="88"/>
        <end position="165"/>
    </location>
</feature>
<keyword evidence="2" id="KW-0479">Metal-binding</keyword>
<dbReference type="STRING" id="400682.A0A1X7VNW7"/>
<evidence type="ECO:0000256" key="2">
    <source>
        <dbReference type="ARBA" id="ARBA00022723"/>
    </source>
</evidence>
<evidence type="ECO:0000256" key="3">
    <source>
        <dbReference type="ARBA" id="ARBA00022771"/>
    </source>
</evidence>